<gene>
    <name evidence="10" type="ORF">LQ384_26835</name>
</gene>
<evidence type="ECO:0000256" key="5">
    <source>
        <dbReference type="ARBA" id="ARBA00023004"/>
    </source>
</evidence>
<reference evidence="10" key="1">
    <citation type="submission" date="2021-11" db="EMBL/GenBank/DDBJ databases">
        <title>Development of a sustainable strategy for remediation of hydrocarbon-contaminated territories based on the waste exchange concept.</title>
        <authorList>
            <person name="Elkin A."/>
        </authorList>
    </citation>
    <scope>NUCLEOTIDE SEQUENCE</scope>
    <source>
        <strain evidence="10">IEGM 757</strain>
    </source>
</reference>
<keyword evidence="3 8" id="KW-0479">Metal-binding</keyword>
<evidence type="ECO:0000313" key="11">
    <source>
        <dbReference type="Proteomes" id="UP001198630"/>
    </source>
</evidence>
<accession>A0AAW4XQJ4</accession>
<dbReference type="GO" id="GO:0005506">
    <property type="term" value="F:iron ion binding"/>
    <property type="evidence" value="ECO:0007669"/>
    <property type="project" value="UniProtKB-UniRule"/>
</dbReference>
<evidence type="ECO:0000256" key="7">
    <source>
        <dbReference type="ARBA" id="ARBA00023291"/>
    </source>
</evidence>
<organism evidence="10 11">
    <name type="scientific">Rhodococcus rhodochrous</name>
    <dbReference type="NCBI Taxonomy" id="1829"/>
    <lineage>
        <taxon>Bacteria</taxon>
        <taxon>Bacillati</taxon>
        <taxon>Actinomycetota</taxon>
        <taxon>Actinomycetes</taxon>
        <taxon>Mycobacteriales</taxon>
        <taxon>Nocardiaceae</taxon>
        <taxon>Rhodococcus</taxon>
    </lineage>
</organism>
<keyword evidence="5 8" id="KW-0408">Iron</keyword>
<evidence type="ECO:0000256" key="3">
    <source>
        <dbReference type="ARBA" id="ARBA00022723"/>
    </source>
</evidence>
<sequence>MTMTSGQCRVVVDMGKCSGLGLCEAVSPDVFEIGDDGELIVLADVHDLERMAELEDAAAACPTQAIMIKVDTKQ</sequence>
<dbReference type="GO" id="GO:0009055">
    <property type="term" value="F:electron transfer activity"/>
    <property type="evidence" value="ECO:0007669"/>
    <property type="project" value="UniProtKB-UniRule"/>
</dbReference>
<dbReference type="RefSeq" id="WP_230792701.1">
    <property type="nucleotide sequence ID" value="NZ_JAJNCO010000027.1"/>
</dbReference>
<comment type="function">
    <text evidence="8">Ferredoxins are iron-sulfur proteins that transfer electrons in a wide variety of metabolic reactions.</text>
</comment>
<dbReference type="PRINTS" id="PR00352">
    <property type="entry name" value="3FE4SFRDOXIN"/>
</dbReference>
<keyword evidence="6 8" id="KW-0411">Iron-sulfur</keyword>
<keyword evidence="7" id="KW-0003">3Fe-4S</keyword>
<dbReference type="Proteomes" id="UP001198630">
    <property type="component" value="Unassembled WGS sequence"/>
</dbReference>
<dbReference type="PROSITE" id="PS51379">
    <property type="entry name" value="4FE4S_FER_2"/>
    <property type="match status" value="1"/>
</dbReference>
<evidence type="ECO:0000256" key="4">
    <source>
        <dbReference type="ARBA" id="ARBA00022982"/>
    </source>
</evidence>
<evidence type="ECO:0000259" key="9">
    <source>
        <dbReference type="PROSITE" id="PS51379"/>
    </source>
</evidence>
<dbReference type="InterPro" id="IPR051269">
    <property type="entry name" value="Fe-S_cluster_ET"/>
</dbReference>
<comment type="caution">
    <text evidence="10">The sequence shown here is derived from an EMBL/GenBank/DDBJ whole genome shotgun (WGS) entry which is preliminary data.</text>
</comment>
<evidence type="ECO:0000256" key="8">
    <source>
        <dbReference type="RuleBase" id="RU368020"/>
    </source>
</evidence>
<dbReference type="SUPFAM" id="SSF54862">
    <property type="entry name" value="4Fe-4S ferredoxins"/>
    <property type="match status" value="1"/>
</dbReference>
<protein>
    <recommendedName>
        <fullName evidence="8">Ferredoxin</fullName>
    </recommendedName>
</protein>
<feature type="domain" description="4Fe-4S ferredoxin-type" evidence="9">
    <location>
        <begin position="8"/>
        <end position="36"/>
    </location>
</feature>
<dbReference type="AlphaFoldDB" id="A0AAW4XQJ4"/>
<dbReference type="PANTHER" id="PTHR36923:SF3">
    <property type="entry name" value="FERREDOXIN"/>
    <property type="match status" value="1"/>
</dbReference>
<dbReference type="Gene3D" id="3.30.70.20">
    <property type="match status" value="1"/>
</dbReference>
<dbReference type="EMBL" id="JAJNCO010000027">
    <property type="protein sequence ID" value="MCD2114722.1"/>
    <property type="molecule type" value="Genomic_DNA"/>
</dbReference>
<dbReference type="InterPro" id="IPR001080">
    <property type="entry name" value="3Fe4S_ferredoxin"/>
</dbReference>
<dbReference type="Pfam" id="PF13370">
    <property type="entry name" value="Fer4_13"/>
    <property type="match status" value="1"/>
</dbReference>
<proteinExistence type="predicted"/>
<evidence type="ECO:0000256" key="2">
    <source>
        <dbReference type="ARBA" id="ARBA00022448"/>
    </source>
</evidence>
<dbReference type="InterPro" id="IPR017896">
    <property type="entry name" value="4Fe4S_Fe-S-bd"/>
</dbReference>
<evidence type="ECO:0000256" key="1">
    <source>
        <dbReference type="ARBA" id="ARBA00001927"/>
    </source>
</evidence>
<name>A0AAW4XQJ4_RHORH</name>
<evidence type="ECO:0000313" key="10">
    <source>
        <dbReference type="EMBL" id="MCD2114722.1"/>
    </source>
</evidence>
<comment type="cofactor">
    <cofactor evidence="1">
        <name>[3Fe-4S] cluster</name>
        <dbReference type="ChEBI" id="CHEBI:21137"/>
    </cofactor>
</comment>
<dbReference type="GO" id="GO:0051538">
    <property type="term" value="F:3 iron, 4 sulfur cluster binding"/>
    <property type="evidence" value="ECO:0007669"/>
    <property type="project" value="UniProtKB-KW"/>
</dbReference>
<keyword evidence="2 8" id="KW-0813">Transport</keyword>
<dbReference type="PANTHER" id="PTHR36923">
    <property type="entry name" value="FERREDOXIN"/>
    <property type="match status" value="1"/>
</dbReference>
<evidence type="ECO:0000256" key="6">
    <source>
        <dbReference type="ARBA" id="ARBA00023014"/>
    </source>
</evidence>
<keyword evidence="4 8" id="KW-0249">Electron transport</keyword>